<name>A0ABQ3TSJ0_STRHY</name>
<organism evidence="2 3">
    <name type="scientific">Streptomyces hygroscopicus</name>
    <dbReference type="NCBI Taxonomy" id="1912"/>
    <lineage>
        <taxon>Bacteria</taxon>
        <taxon>Bacillati</taxon>
        <taxon>Actinomycetota</taxon>
        <taxon>Actinomycetes</taxon>
        <taxon>Kitasatosporales</taxon>
        <taxon>Streptomycetaceae</taxon>
        <taxon>Streptomyces</taxon>
        <taxon>Streptomyces violaceusniger group</taxon>
    </lineage>
</organism>
<dbReference type="EMBL" id="BNEK01000002">
    <property type="protein sequence ID" value="GHJ26291.1"/>
    <property type="molecule type" value="Genomic_DNA"/>
</dbReference>
<accession>A0ABQ3TSJ0</accession>
<comment type="caution">
    <text evidence="2">The sequence shown here is derived from an EMBL/GenBank/DDBJ whole genome shotgun (WGS) entry which is preliminary data.</text>
</comment>
<evidence type="ECO:0000256" key="1">
    <source>
        <dbReference type="SAM" id="MobiDB-lite"/>
    </source>
</evidence>
<gene>
    <name evidence="2" type="ORF">TPA0910_07240</name>
</gene>
<protein>
    <submittedName>
        <fullName evidence="2">Uncharacterized protein</fullName>
    </submittedName>
</protein>
<evidence type="ECO:0000313" key="2">
    <source>
        <dbReference type="EMBL" id="GHJ26291.1"/>
    </source>
</evidence>
<dbReference type="RefSeq" id="WP_062009490.1">
    <property type="nucleotide sequence ID" value="NZ_BNEK01000002.1"/>
</dbReference>
<feature type="region of interest" description="Disordered" evidence="1">
    <location>
        <begin position="1"/>
        <end position="63"/>
    </location>
</feature>
<proteinExistence type="predicted"/>
<keyword evidence="3" id="KW-1185">Reference proteome</keyword>
<reference evidence="2" key="1">
    <citation type="submission" date="2024-05" db="EMBL/GenBank/DDBJ databases">
        <title>Whole genome shotgun sequence of Streptomyces hygroscopicus NBRC 113678.</title>
        <authorList>
            <person name="Komaki H."/>
            <person name="Tamura T."/>
        </authorList>
    </citation>
    <scope>NUCLEOTIDE SEQUENCE</scope>
    <source>
        <strain evidence="2">N11-34</strain>
    </source>
</reference>
<evidence type="ECO:0000313" key="3">
    <source>
        <dbReference type="Proteomes" id="UP001054854"/>
    </source>
</evidence>
<feature type="compositionally biased region" description="Basic and acidic residues" evidence="1">
    <location>
        <begin position="29"/>
        <end position="47"/>
    </location>
</feature>
<dbReference type="Proteomes" id="UP001054854">
    <property type="component" value="Unassembled WGS sequence"/>
</dbReference>
<sequence length="63" mass="6842">MDRNEHSPLTPDLPPVVDVPDLTFPARGRPSDESKRTAERNGDKETPSSHPSTPSPGPRRLAA</sequence>